<feature type="domain" description="5'-Nucleotidase C-terminal" evidence="2">
    <location>
        <begin position="395"/>
        <end position="520"/>
    </location>
</feature>
<dbReference type="GO" id="GO:0009166">
    <property type="term" value="P:nucleotide catabolic process"/>
    <property type="evidence" value="ECO:0007669"/>
    <property type="project" value="InterPro"/>
</dbReference>
<dbReference type="InterPro" id="IPR029052">
    <property type="entry name" value="Metallo-depent_PP-like"/>
</dbReference>
<comment type="similarity">
    <text evidence="1">Belongs to the 5'-nucleotidase family.</text>
</comment>
<dbReference type="Gene3D" id="3.60.21.10">
    <property type="match status" value="1"/>
</dbReference>
<dbReference type="InterPro" id="IPR008334">
    <property type="entry name" value="5'-Nucleotdase_C"/>
</dbReference>
<dbReference type="GO" id="GO:0046872">
    <property type="term" value="F:metal ion binding"/>
    <property type="evidence" value="ECO:0007669"/>
    <property type="project" value="InterPro"/>
</dbReference>
<dbReference type="InterPro" id="IPR036907">
    <property type="entry name" value="5'-Nucleotdase_C_sf"/>
</dbReference>
<accession>A0A285NBL9</accession>
<organism evidence="3 4">
    <name type="scientific">Persephonella hydrogeniphila</name>
    <dbReference type="NCBI Taxonomy" id="198703"/>
    <lineage>
        <taxon>Bacteria</taxon>
        <taxon>Pseudomonadati</taxon>
        <taxon>Aquificota</taxon>
        <taxon>Aquificia</taxon>
        <taxon>Aquificales</taxon>
        <taxon>Hydrogenothermaceae</taxon>
        <taxon>Persephonella</taxon>
    </lineage>
</organism>
<proteinExistence type="inferred from homology"/>
<dbReference type="Gene3D" id="6.10.140.570">
    <property type="match status" value="1"/>
</dbReference>
<dbReference type="RefSeq" id="WP_096999995.1">
    <property type="nucleotide sequence ID" value="NZ_OBEI01000002.1"/>
</dbReference>
<dbReference type="Gene3D" id="3.90.780.10">
    <property type="entry name" value="5'-Nucleotidase, C-terminal domain"/>
    <property type="match status" value="1"/>
</dbReference>
<keyword evidence="4" id="KW-1185">Reference proteome</keyword>
<dbReference type="GO" id="GO:0030288">
    <property type="term" value="C:outer membrane-bounded periplasmic space"/>
    <property type="evidence" value="ECO:0007669"/>
    <property type="project" value="TreeGrafter"/>
</dbReference>
<dbReference type="SUPFAM" id="SSF55816">
    <property type="entry name" value="5'-nucleotidase (syn. UDP-sugar hydrolase), C-terminal domain"/>
    <property type="match status" value="1"/>
</dbReference>
<dbReference type="NCBIfam" id="TIGR04486">
    <property type="entry name" value="thiosulf_SoxB"/>
    <property type="match status" value="1"/>
</dbReference>
<dbReference type="SUPFAM" id="SSF56300">
    <property type="entry name" value="Metallo-dependent phosphatases"/>
    <property type="match status" value="1"/>
</dbReference>
<name>A0A285NBL9_9AQUI</name>
<keyword evidence="1" id="KW-0547">Nucleotide-binding</keyword>
<dbReference type="InterPro" id="IPR030998">
    <property type="entry name" value="Thiosulf_SoxB"/>
</dbReference>
<dbReference type="InterPro" id="IPR006146">
    <property type="entry name" value="5'-Nucleotdase_CS"/>
</dbReference>
<dbReference type="PANTHER" id="PTHR11575:SF42">
    <property type="entry name" value="SULFUR OXIDATION PROTEIN SOXB"/>
    <property type="match status" value="1"/>
</dbReference>
<dbReference type="Pfam" id="PF02872">
    <property type="entry name" value="5_nucleotid_C"/>
    <property type="match status" value="1"/>
</dbReference>
<evidence type="ECO:0000313" key="3">
    <source>
        <dbReference type="EMBL" id="SNZ06855.1"/>
    </source>
</evidence>
<dbReference type="InterPro" id="IPR006179">
    <property type="entry name" value="5_nucleotidase/apyrase"/>
</dbReference>
<dbReference type="InterPro" id="IPR019546">
    <property type="entry name" value="TAT_signal_bac_arc"/>
</dbReference>
<dbReference type="EMBL" id="OBEI01000002">
    <property type="protein sequence ID" value="SNZ06855.1"/>
    <property type="molecule type" value="Genomic_DNA"/>
</dbReference>
<dbReference type="Proteomes" id="UP000219036">
    <property type="component" value="Unassembled WGS sequence"/>
</dbReference>
<dbReference type="PROSITE" id="PS00785">
    <property type="entry name" value="5_NUCLEOTIDASE_1"/>
    <property type="match status" value="1"/>
</dbReference>
<protein>
    <submittedName>
        <fullName evidence="3">Sulfur-oxidizing protein SoxB</fullName>
    </submittedName>
</protein>
<dbReference type="GO" id="GO:0016788">
    <property type="term" value="F:hydrolase activity, acting on ester bonds"/>
    <property type="evidence" value="ECO:0007669"/>
    <property type="project" value="InterPro"/>
</dbReference>
<dbReference type="InterPro" id="IPR041829">
    <property type="entry name" value="SoxB_N"/>
</dbReference>
<gene>
    <name evidence="3" type="ORF">SAMN06265182_0821</name>
</gene>
<dbReference type="PANTHER" id="PTHR11575">
    <property type="entry name" value="5'-NUCLEOTIDASE-RELATED"/>
    <property type="match status" value="1"/>
</dbReference>
<evidence type="ECO:0000256" key="1">
    <source>
        <dbReference type="RuleBase" id="RU362119"/>
    </source>
</evidence>
<dbReference type="CDD" id="cd07411">
    <property type="entry name" value="MPP_SoxB_N"/>
    <property type="match status" value="1"/>
</dbReference>
<dbReference type="AlphaFoldDB" id="A0A285NBL9"/>
<dbReference type="NCBIfam" id="TIGR01409">
    <property type="entry name" value="TAT_signal_seq"/>
    <property type="match status" value="1"/>
</dbReference>
<evidence type="ECO:0000259" key="2">
    <source>
        <dbReference type="Pfam" id="PF02872"/>
    </source>
</evidence>
<dbReference type="GO" id="GO:0000166">
    <property type="term" value="F:nucleotide binding"/>
    <property type="evidence" value="ECO:0007669"/>
    <property type="project" value="UniProtKB-KW"/>
</dbReference>
<keyword evidence="1" id="KW-0378">Hydrolase</keyword>
<sequence>MNLSRRDFLELAAIAGISLTGGNALAQLNKLSPEKLMEFRPVGNVTLLHICDMHAHLKPLYWREPSTLLSHPSLVGEPGFLCGKAFLEYYGIKPGTLRAYFDTYIDFEELAHKYGKMGGAAYMATLVKQIIAERGKDKVLFMDSGDTWQGTAVALFTKGKAIVDVQNALGIDVMVGHWEFTYGKERVLELVENHLKADFIAQNIADEMWEELVFAPYVIKEVGGTKIGIIGNAFPYTPIANPKQFTQGWTFGIQPERLQQFVNELREEKKVDLVVLLSHDGFALDQALAKMIKGIDIIFSGHTHDPAPKPIFVNNTMIVIAGSHGKYLGRLDLEVKNGKIKKWNYKLIPVASNFIKPDPEVEKLVKDIYSPYEKKLSEKLAKTEQILYKRDTFYSTFDRVICEAIREETDAEIVFTPGYRWGTTVLPGEYITVDNVYEMTAITYPDVYTFEMTGEKLKMILEDVADNAFNKNPLYQQGGDMSRLLGVEYEIKLGAPAGKRLRNIRVNGKDLDPKRSYVVSAWGGNLYRAGKNVRPKHRPVYDIVIDYLRRHKTVNPPLKSNVKVLDIKCGCPEKGGICS</sequence>
<dbReference type="PRINTS" id="PR01607">
    <property type="entry name" value="APYRASEFAMLY"/>
</dbReference>
<evidence type="ECO:0000313" key="4">
    <source>
        <dbReference type="Proteomes" id="UP000219036"/>
    </source>
</evidence>
<dbReference type="OrthoDB" id="9801679at2"/>
<reference evidence="4" key="1">
    <citation type="submission" date="2017-09" db="EMBL/GenBank/DDBJ databases">
        <authorList>
            <person name="Varghese N."/>
            <person name="Submissions S."/>
        </authorList>
    </citation>
    <scope>NUCLEOTIDE SEQUENCE [LARGE SCALE GENOMIC DNA]</scope>
    <source>
        <strain evidence="4">DSM 15103</strain>
    </source>
</reference>
<dbReference type="InterPro" id="IPR006311">
    <property type="entry name" value="TAT_signal"/>
</dbReference>
<dbReference type="PROSITE" id="PS51318">
    <property type="entry name" value="TAT"/>
    <property type="match status" value="1"/>
</dbReference>